<gene>
    <name evidence="2" type="ORF">PHYPSEUDO_007623</name>
</gene>
<organism evidence="2 3">
    <name type="scientific">Phytophthora pseudosyringae</name>
    <dbReference type="NCBI Taxonomy" id="221518"/>
    <lineage>
        <taxon>Eukaryota</taxon>
        <taxon>Sar</taxon>
        <taxon>Stramenopiles</taxon>
        <taxon>Oomycota</taxon>
        <taxon>Peronosporomycetes</taxon>
        <taxon>Peronosporales</taxon>
        <taxon>Peronosporaceae</taxon>
        <taxon>Phytophthora</taxon>
    </lineage>
</organism>
<sequence>MSSLPDRNSPFKSQSYSDADSETRAKKRPRSSQAHDEFIRRFQAATETRPRGRHRVANKTPLSATHEIRRLRAQVTALGGELGELQSKWEEQLPDTRTLAVAQLSAREKHDVIQTEATQSELQAVLLQQQLMFATLQSALLHAPLHSNGEGLLKALHFKTQVGRDAEEREKALLVHHARSLATLPSIVDKFAQVATDKVLAQRSREDAGKPVTPLSQIDITGCKDFSLLSSVFISEIPHDSLEEVYEAILRYFDDIPEWMERHFGIDAKCKRLNSVDSPVVYWRLTLDGGSGVPAAVNHVLCSELTKSYGMFHIDAITDDPLHPVSSTGLVQYGLNGITITPREEPQTGKITSVTLRWLVVYRYNLLPDDTVIRDELENVRPILNGDLITSAVCGYLQENQQSSPSKRVSSVQ</sequence>
<comment type="caution">
    <text evidence="2">The sequence shown here is derived from an EMBL/GenBank/DDBJ whole genome shotgun (WGS) entry which is preliminary data.</text>
</comment>
<dbReference type="OrthoDB" id="95158at2759"/>
<feature type="compositionally biased region" description="Polar residues" evidence="1">
    <location>
        <begin position="1"/>
        <end position="18"/>
    </location>
</feature>
<feature type="region of interest" description="Disordered" evidence="1">
    <location>
        <begin position="1"/>
        <end position="37"/>
    </location>
</feature>
<reference evidence="2" key="1">
    <citation type="submission" date="2021-02" db="EMBL/GenBank/DDBJ databases">
        <authorList>
            <person name="Palmer J.M."/>
        </authorList>
    </citation>
    <scope>NUCLEOTIDE SEQUENCE</scope>
    <source>
        <strain evidence="2">SCRP734</strain>
    </source>
</reference>
<evidence type="ECO:0000313" key="2">
    <source>
        <dbReference type="EMBL" id="KAG7380201.1"/>
    </source>
</evidence>
<name>A0A8T1VGL6_9STRA</name>
<dbReference type="EMBL" id="JAGDFM010000305">
    <property type="protein sequence ID" value="KAG7380201.1"/>
    <property type="molecule type" value="Genomic_DNA"/>
</dbReference>
<keyword evidence="3" id="KW-1185">Reference proteome</keyword>
<proteinExistence type="predicted"/>
<evidence type="ECO:0000313" key="3">
    <source>
        <dbReference type="Proteomes" id="UP000694044"/>
    </source>
</evidence>
<dbReference type="AlphaFoldDB" id="A0A8T1VGL6"/>
<evidence type="ECO:0000256" key="1">
    <source>
        <dbReference type="SAM" id="MobiDB-lite"/>
    </source>
</evidence>
<dbReference type="Proteomes" id="UP000694044">
    <property type="component" value="Unassembled WGS sequence"/>
</dbReference>
<protein>
    <submittedName>
        <fullName evidence="2">Uncharacterized protein</fullName>
    </submittedName>
</protein>
<accession>A0A8T1VGL6</accession>